<reference evidence="2" key="1">
    <citation type="submission" date="2023-10" db="EMBL/GenBank/DDBJ databases">
        <title>Characterization and whole genome sequencing of a novel strain of Bergeyella porcorum QD2021 isolated from pig.</title>
        <authorList>
            <person name="Liu G."/>
            <person name="Chen C."/>
            <person name="Han X."/>
        </authorList>
    </citation>
    <scope>NUCLEOTIDE SEQUENCE</scope>
    <source>
        <strain evidence="2">QD2021</strain>
    </source>
</reference>
<keyword evidence="3" id="KW-1185">Reference proteome</keyword>
<evidence type="ECO:0000313" key="3">
    <source>
        <dbReference type="Proteomes" id="UP001432059"/>
    </source>
</evidence>
<name>A0AAU0F186_9FLAO</name>
<dbReference type="PIRSF" id="PIRSF005902">
    <property type="entry name" value="DNase_TatD"/>
    <property type="match status" value="1"/>
</dbReference>
<feature type="binding site" evidence="1">
    <location>
        <position position="122"/>
    </location>
    <ligand>
        <name>a divalent metal cation</name>
        <dbReference type="ChEBI" id="CHEBI:60240"/>
        <label>2</label>
    </ligand>
</feature>
<evidence type="ECO:0000313" key="2">
    <source>
        <dbReference type="EMBL" id="WOC51699.1"/>
    </source>
</evidence>
<dbReference type="InterPro" id="IPR032466">
    <property type="entry name" value="Metal_Hydrolase"/>
</dbReference>
<dbReference type="Proteomes" id="UP001432059">
    <property type="component" value="Chromosome"/>
</dbReference>
<dbReference type="GO" id="GO:0016788">
    <property type="term" value="F:hydrolase activity, acting on ester bonds"/>
    <property type="evidence" value="ECO:0007669"/>
    <property type="project" value="InterPro"/>
</dbReference>
<sequence length="208" mass="23904">MNFLDFHHHKRGITDGIYNLHFEETIPDFPFSIGIHPQDIDADFEKKIHIVEQYALDENCFAIGECGLDGLIPVDSKLQEEVFQKHISLANAIRKPIIIHCVRWYAQLLKFRKVAQVPMIVHGFNKKATIGNTLLDHGFYLSFGKAVLQNVSLQNFVKDCPLNQLFLETDDADFDIKDLYETVATLKGISIEQLHLCIIDNLERIRNL</sequence>
<dbReference type="PANTHER" id="PTHR46124:SF2">
    <property type="entry name" value="D-AMINOACYL-TRNA DEACYLASE"/>
    <property type="match status" value="1"/>
</dbReference>
<accession>A0AAU0F186</accession>
<protein>
    <submittedName>
        <fullName evidence="2">Hydrolase TatD</fullName>
    </submittedName>
</protein>
<dbReference type="Pfam" id="PF01026">
    <property type="entry name" value="TatD_DNase"/>
    <property type="match status" value="1"/>
</dbReference>
<dbReference type="AlphaFoldDB" id="A0AAU0F186"/>
<feature type="binding site" evidence="1">
    <location>
        <position position="100"/>
    </location>
    <ligand>
        <name>a divalent metal cation</name>
        <dbReference type="ChEBI" id="CHEBI:60240"/>
        <label>2</label>
    </ligand>
</feature>
<proteinExistence type="predicted"/>
<dbReference type="SUPFAM" id="SSF51556">
    <property type="entry name" value="Metallo-dependent hydrolases"/>
    <property type="match status" value="1"/>
</dbReference>
<dbReference type="Gene3D" id="3.20.20.140">
    <property type="entry name" value="Metal-dependent hydrolases"/>
    <property type="match status" value="1"/>
</dbReference>
<gene>
    <name evidence="2" type="primary">tatD</name>
    <name evidence="2" type="ORF">BPO_1052</name>
</gene>
<dbReference type="PANTHER" id="PTHR46124">
    <property type="entry name" value="D-AMINOACYL-TRNA DEACYLASE"/>
    <property type="match status" value="1"/>
</dbReference>
<keyword evidence="1" id="KW-0479">Metal-binding</keyword>
<keyword evidence="2" id="KW-0378">Hydrolase</keyword>
<feature type="binding site" evidence="1">
    <location>
        <position position="170"/>
    </location>
    <ligand>
        <name>a divalent metal cation</name>
        <dbReference type="ChEBI" id="CHEBI:60240"/>
        <label>1</label>
    </ligand>
</feature>
<feature type="binding site" evidence="1">
    <location>
        <position position="65"/>
    </location>
    <ligand>
        <name>a divalent metal cation</name>
        <dbReference type="ChEBI" id="CHEBI:60240"/>
        <label>1</label>
    </ligand>
</feature>
<dbReference type="RefSeq" id="WP_327983437.1">
    <property type="nucleotide sequence ID" value="NZ_CP136426.1"/>
</dbReference>
<dbReference type="EMBL" id="CP136426">
    <property type="protein sequence ID" value="WOC51699.1"/>
    <property type="molecule type" value="Genomic_DNA"/>
</dbReference>
<dbReference type="InterPro" id="IPR001130">
    <property type="entry name" value="TatD-like"/>
</dbReference>
<evidence type="ECO:0000256" key="1">
    <source>
        <dbReference type="PIRSR" id="PIRSR005902-1"/>
    </source>
</evidence>
<dbReference type="KEGG" id="bpor:BPO_1052"/>
<organism evidence="2 3">
    <name type="scientific">Bergeyella porcorum</name>
    <dbReference type="NCBI Taxonomy" id="1735111"/>
    <lineage>
        <taxon>Bacteria</taxon>
        <taxon>Pseudomonadati</taxon>
        <taxon>Bacteroidota</taxon>
        <taxon>Flavobacteriia</taxon>
        <taxon>Flavobacteriales</taxon>
        <taxon>Weeksellaceae</taxon>
        <taxon>Bergeyella</taxon>
    </lineage>
</organism>
<dbReference type="GO" id="GO:0046872">
    <property type="term" value="F:metal ion binding"/>
    <property type="evidence" value="ECO:0007669"/>
    <property type="project" value="UniProtKB-KW"/>
</dbReference>